<feature type="compositionally biased region" description="Polar residues" evidence="1">
    <location>
        <begin position="422"/>
        <end position="447"/>
    </location>
</feature>
<feature type="compositionally biased region" description="Basic and acidic residues" evidence="1">
    <location>
        <begin position="381"/>
        <end position="402"/>
    </location>
</feature>
<name>A0AA39F469_MICHY</name>
<protein>
    <submittedName>
        <fullName evidence="2">Uncharacterized protein</fullName>
    </submittedName>
</protein>
<feature type="compositionally biased region" description="Polar residues" evidence="1">
    <location>
        <begin position="534"/>
        <end position="548"/>
    </location>
</feature>
<evidence type="ECO:0000313" key="3">
    <source>
        <dbReference type="Proteomes" id="UP001168972"/>
    </source>
</evidence>
<feature type="compositionally biased region" description="Polar residues" evidence="1">
    <location>
        <begin position="479"/>
        <end position="499"/>
    </location>
</feature>
<feature type="compositionally biased region" description="Polar residues" evidence="1">
    <location>
        <begin position="458"/>
        <end position="467"/>
    </location>
</feature>
<evidence type="ECO:0000313" key="2">
    <source>
        <dbReference type="EMBL" id="KAK0162571.1"/>
    </source>
</evidence>
<accession>A0AA39F469</accession>
<dbReference type="EMBL" id="JAQQBR010001833">
    <property type="protein sequence ID" value="KAK0162571.1"/>
    <property type="molecule type" value="Genomic_DNA"/>
</dbReference>
<feature type="compositionally biased region" description="Polar residues" evidence="1">
    <location>
        <begin position="215"/>
        <end position="250"/>
    </location>
</feature>
<feature type="region of interest" description="Disordered" evidence="1">
    <location>
        <begin position="334"/>
        <end position="549"/>
    </location>
</feature>
<reference evidence="2" key="2">
    <citation type="submission" date="2023-03" db="EMBL/GenBank/DDBJ databases">
        <authorList>
            <person name="Inwood S.N."/>
            <person name="Skelly J.G."/>
            <person name="Guhlin J."/>
            <person name="Harrop T.W.R."/>
            <person name="Goldson S.G."/>
            <person name="Dearden P.K."/>
        </authorList>
    </citation>
    <scope>NUCLEOTIDE SEQUENCE</scope>
    <source>
        <strain evidence="2">Lincoln</strain>
        <tissue evidence="2">Whole body</tissue>
    </source>
</reference>
<organism evidence="2 3">
    <name type="scientific">Microctonus hyperodae</name>
    <name type="common">Parasitoid wasp</name>
    <dbReference type="NCBI Taxonomy" id="165561"/>
    <lineage>
        <taxon>Eukaryota</taxon>
        <taxon>Metazoa</taxon>
        <taxon>Ecdysozoa</taxon>
        <taxon>Arthropoda</taxon>
        <taxon>Hexapoda</taxon>
        <taxon>Insecta</taxon>
        <taxon>Pterygota</taxon>
        <taxon>Neoptera</taxon>
        <taxon>Endopterygota</taxon>
        <taxon>Hymenoptera</taxon>
        <taxon>Apocrita</taxon>
        <taxon>Ichneumonoidea</taxon>
        <taxon>Braconidae</taxon>
        <taxon>Euphorinae</taxon>
        <taxon>Microctonus</taxon>
    </lineage>
</organism>
<dbReference type="Proteomes" id="UP001168972">
    <property type="component" value="Unassembled WGS sequence"/>
</dbReference>
<gene>
    <name evidence="2" type="ORF">PV327_006338</name>
</gene>
<comment type="caution">
    <text evidence="2">The sequence shown here is derived from an EMBL/GenBank/DDBJ whole genome shotgun (WGS) entry which is preliminary data.</text>
</comment>
<sequence>MMHQQKMSHQVQQIVRVNFIYINSNRFIYSLNLKEAAHMVTSKSYTPMEVHQDHDVNIIPDEKIEDVTISNADQIKNGVLYKSNTTDEKIPSKLNLHNLSAVEKESSIILNNDTQPKVAVEDKYNEGYRVARDVDIEQRDVETQVFERRIRKERCGCSINNKLSNCNARNYKERSHVGFELDINDNYNDDEGYNTARSPKSIGISTNVENITSKDNFSLKKPNSSVMKVSEPSQSSLPKFSLPPSTNYPDSTPEKITSEDSEIVIPTINIDTADMNKNLIDVQKMANSMQNQLALMNRLKSKYMSNINNNGKSGNDSVKQTNKVHVETTYCDELTPGLFTTPGKLQSRDKSNKQQLSKNNYPSDDEHHMPIRHRNVTENAISDKKLGNSDTEETNRRSESPRNRIKANENSARASSSRPVNAETQSSQTQVEAGTSYSYVDAIQSSPRYRRQNKRQSSESSQSPNKNRSTRSKVHDVNTKSPAKSFLGSSSSYEQVNDESSFRHKKSKNNAITQIPKRQYQSRSRPSTRERATPKSQSPVARSTTPTYIRNRYNEKFEC</sequence>
<dbReference type="AlphaFoldDB" id="A0AA39F469"/>
<proteinExistence type="predicted"/>
<feature type="region of interest" description="Disordered" evidence="1">
    <location>
        <begin position="215"/>
        <end position="255"/>
    </location>
</feature>
<reference evidence="2" key="1">
    <citation type="journal article" date="2023" name="bioRxiv">
        <title>Scaffold-level genome assemblies of two parasitoid biocontrol wasps reveal the parthenogenesis mechanism and an associated novel virus.</title>
        <authorList>
            <person name="Inwood S."/>
            <person name="Skelly J."/>
            <person name="Guhlin J."/>
            <person name="Harrop T."/>
            <person name="Goldson S."/>
            <person name="Dearden P."/>
        </authorList>
    </citation>
    <scope>NUCLEOTIDE SEQUENCE</scope>
    <source>
        <strain evidence="2">Lincoln</strain>
        <tissue evidence="2">Whole body</tissue>
    </source>
</reference>
<feature type="compositionally biased region" description="Polar residues" evidence="1">
    <location>
        <begin position="353"/>
        <end position="362"/>
    </location>
</feature>
<evidence type="ECO:0000256" key="1">
    <source>
        <dbReference type="SAM" id="MobiDB-lite"/>
    </source>
</evidence>
<keyword evidence="3" id="KW-1185">Reference proteome</keyword>